<dbReference type="AlphaFoldDB" id="A0A6N4RCJ8"/>
<evidence type="ECO:0000313" key="2">
    <source>
        <dbReference type="EMBL" id="TKW61447.1"/>
    </source>
</evidence>
<name>A0A6N4RCJ8_BLAVI</name>
<dbReference type="InterPro" id="IPR056596">
    <property type="entry name" value="FLAD1_M"/>
</dbReference>
<dbReference type="EMBL" id="VAFM01000001">
    <property type="protein sequence ID" value="TKW61447.1"/>
    <property type="molecule type" value="Genomic_DNA"/>
</dbReference>
<dbReference type="Gene3D" id="3.40.980.10">
    <property type="entry name" value="MoaB/Mog-like domain"/>
    <property type="match status" value="1"/>
</dbReference>
<proteinExistence type="predicted"/>
<dbReference type="Pfam" id="PF00994">
    <property type="entry name" value="MoCF_biosynth"/>
    <property type="match status" value="1"/>
</dbReference>
<sequence>MPGTRIKKEETHSMNPTAAVIIIGNEILSGRTEDTNISHIARRLSDVGIALIECRVVRDREDEIIEAVNALRTKYSYVFTTGGIGPTHDDITIPSLAKAFGVAVERNIQVESKLREHYASRTNASNLRMADFPAGASVVWHGEQFAPGCIMENVIVLAGLPRVMHIMLEAALPMLQHGQPTHTRQVDVWAYESQIAEGLETVQNQFPNLDIGSYPYKIDGRVGTALVARGTNAAEVEAAFDAISDMLANVGAEVRAA</sequence>
<dbReference type="SUPFAM" id="SSF53218">
    <property type="entry name" value="Molybdenum cofactor biosynthesis proteins"/>
    <property type="match status" value="1"/>
</dbReference>
<organism evidence="2 3">
    <name type="scientific">Blastochloris viridis</name>
    <name type="common">Rhodopseudomonas viridis</name>
    <dbReference type="NCBI Taxonomy" id="1079"/>
    <lineage>
        <taxon>Bacteria</taxon>
        <taxon>Pseudomonadati</taxon>
        <taxon>Pseudomonadota</taxon>
        <taxon>Alphaproteobacteria</taxon>
        <taxon>Hyphomicrobiales</taxon>
        <taxon>Blastochloridaceae</taxon>
        <taxon>Blastochloris</taxon>
    </lineage>
</organism>
<comment type="caution">
    <text evidence="2">The sequence shown here is derived from an EMBL/GenBank/DDBJ whole genome shotgun (WGS) entry which is preliminary data.</text>
</comment>
<dbReference type="Pfam" id="PF24102">
    <property type="entry name" value="FLAD1_M"/>
    <property type="match status" value="1"/>
</dbReference>
<feature type="domain" description="MoaB/Mog" evidence="1">
    <location>
        <begin position="19"/>
        <end position="178"/>
    </location>
</feature>
<dbReference type="CDD" id="cd00885">
    <property type="entry name" value="cinA"/>
    <property type="match status" value="1"/>
</dbReference>
<dbReference type="InterPro" id="IPR036425">
    <property type="entry name" value="MoaB/Mog-like_dom_sf"/>
</dbReference>
<evidence type="ECO:0000313" key="3">
    <source>
        <dbReference type="Proteomes" id="UP000320948"/>
    </source>
</evidence>
<protein>
    <submittedName>
        <fullName evidence="2">Competence/damage-inducible protein A</fullName>
    </submittedName>
</protein>
<dbReference type="InterPro" id="IPR050101">
    <property type="entry name" value="CinA"/>
</dbReference>
<dbReference type="PANTHER" id="PTHR13939:SF0">
    <property type="entry name" value="NMN AMIDOHYDROLASE-LIKE PROTEIN YFAY"/>
    <property type="match status" value="1"/>
</dbReference>
<dbReference type="InterPro" id="IPR001453">
    <property type="entry name" value="MoaB/Mog_dom"/>
</dbReference>
<dbReference type="Proteomes" id="UP000320948">
    <property type="component" value="Unassembled WGS sequence"/>
</dbReference>
<accession>A0A6N4RCJ8</accession>
<dbReference type="PANTHER" id="PTHR13939">
    <property type="entry name" value="NICOTINAMIDE-NUCLEOTIDE AMIDOHYDROLASE PNCC"/>
    <property type="match status" value="1"/>
</dbReference>
<evidence type="ECO:0000259" key="1">
    <source>
        <dbReference type="SMART" id="SM00852"/>
    </source>
</evidence>
<dbReference type="SMART" id="SM00852">
    <property type="entry name" value="MoCF_biosynth"/>
    <property type="match status" value="1"/>
</dbReference>
<gene>
    <name evidence="2" type="ORF">DI628_02170</name>
</gene>
<reference evidence="2 3" key="1">
    <citation type="journal article" date="2017" name="Nat. Commun.">
        <title>In situ click chemistry generation of cyclooxygenase-2 inhibitors.</title>
        <authorList>
            <person name="Bhardwaj A."/>
            <person name="Kaur J."/>
            <person name="Wuest M."/>
            <person name="Wuest F."/>
        </authorList>
    </citation>
    <scope>NUCLEOTIDE SEQUENCE [LARGE SCALE GENOMIC DNA]</scope>
    <source>
        <strain evidence="2">S2_018_000_R2_106</strain>
    </source>
</reference>